<protein>
    <recommendedName>
        <fullName evidence="3">Lipoprotein</fullName>
    </recommendedName>
</protein>
<dbReference type="PATRIC" id="fig|1603606.3.peg.2900"/>
<dbReference type="KEGG" id="des:DSOUD_2668"/>
<evidence type="ECO:0000313" key="1">
    <source>
        <dbReference type="EMBL" id="ALC17419.1"/>
    </source>
</evidence>
<sequence>MKNTAGQSPCRPAALLGRRGLPLLLASLLFFWGCASKTIVVTIPPKVDLQAYKVIGVIEFGAEGEDALRLDATQKFLQSLQAAQQGVLLLELGSEKDVLRSVGAETLDAPAIRAIAAKNGVDAVLTGLVKVSEAKPELQLGRDFKSLSAKASVDGGLSAKIRESRSGATLWTNSASGKWSIASLNITDRGSSSFGLSDPQAKYDKMVTALVNSVTEDFWPTYQRRRVDE</sequence>
<dbReference type="Gene3D" id="3.40.50.10610">
    <property type="entry name" value="ABC-type transport auxiliary lipoprotein component"/>
    <property type="match status" value="1"/>
</dbReference>
<accession>A0A0M3QG59</accession>
<evidence type="ECO:0008006" key="3">
    <source>
        <dbReference type="Google" id="ProtNLM"/>
    </source>
</evidence>
<dbReference type="OrthoDB" id="9847262at2"/>
<dbReference type="RefSeq" id="WP_053551426.1">
    <property type="nucleotide sequence ID" value="NZ_CP010802.1"/>
</dbReference>
<keyword evidence="2" id="KW-1185">Reference proteome</keyword>
<dbReference type="EMBL" id="CP010802">
    <property type="protein sequence ID" value="ALC17419.1"/>
    <property type="molecule type" value="Genomic_DNA"/>
</dbReference>
<proteinExistence type="predicted"/>
<organism evidence="1 2">
    <name type="scientific">Desulfuromonas soudanensis</name>
    <dbReference type="NCBI Taxonomy" id="1603606"/>
    <lineage>
        <taxon>Bacteria</taxon>
        <taxon>Pseudomonadati</taxon>
        <taxon>Thermodesulfobacteriota</taxon>
        <taxon>Desulfuromonadia</taxon>
        <taxon>Desulfuromonadales</taxon>
        <taxon>Desulfuromonadaceae</taxon>
        <taxon>Desulfuromonas</taxon>
    </lineage>
</organism>
<evidence type="ECO:0000313" key="2">
    <source>
        <dbReference type="Proteomes" id="UP000057158"/>
    </source>
</evidence>
<dbReference type="Proteomes" id="UP000057158">
    <property type="component" value="Chromosome"/>
</dbReference>
<reference evidence="1 2" key="1">
    <citation type="submission" date="2015-07" db="EMBL/GenBank/DDBJ databases">
        <title>Isolation and Genomic Characterization of a Novel Halophilic Metal-Reducing Deltaproteobacterium from the Deep Subsurface.</title>
        <authorList>
            <person name="Badalamenti J.P."/>
            <person name="Summers Z.M."/>
            <person name="Gralnick J.A."/>
            <person name="Bond D.R."/>
        </authorList>
    </citation>
    <scope>NUCLEOTIDE SEQUENCE [LARGE SCALE GENOMIC DNA]</scope>
    <source>
        <strain evidence="1 2">WTL</strain>
    </source>
</reference>
<gene>
    <name evidence="1" type="ORF">DSOUD_2668</name>
</gene>
<name>A0A0M3QG59_9BACT</name>
<dbReference type="AlphaFoldDB" id="A0A0M3QG59"/>